<keyword evidence="1" id="KW-0862">Zinc</keyword>
<dbReference type="GO" id="GO:0008270">
    <property type="term" value="F:zinc ion binding"/>
    <property type="evidence" value="ECO:0007669"/>
    <property type="project" value="UniProtKB-KW"/>
</dbReference>
<dbReference type="AlphaFoldDB" id="A0A2G8SQM8"/>
<gene>
    <name evidence="4" type="ORF">GSI_01712</name>
</gene>
<feature type="region of interest" description="Disordered" evidence="2">
    <location>
        <begin position="1"/>
        <end position="191"/>
    </location>
</feature>
<dbReference type="OrthoDB" id="8922241at2759"/>
<feature type="compositionally biased region" description="Polar residues" evidence="2">
    <location>
        <begin position="181"/>
        <end position="191"/>
    </location>
</feature>
<dbReference type="SMART" id="SM00355">
    <property type="entry name" value="ZnF_C2H2"/>
    <property type="match status" value="2"/>
</dbReference>
<feature type="domain" description="C2H2-type" evidence="3">
    <location>
        <begin position="238"/>
        <end position="266"/>
    </location>
</feature>
<dbReference type="STRING" id="1077348.A0A2G8SQM8"/>
<dbReference type="PROSITE" id="PS50157">
    <property type="entry name" value="ZINC_FINGER_C2H2_2"/>
    <property type="match status" value="2"/>
</dbReference>
<name>A0A2G8SQM8_9APHY</name>
<dbReference type="InterPro" id="IPR036236">
    <property type="entry name" value="Znf_C2H2_sf"/>
</dbReference>
<reference evidence="4 5" key="1">
    <citation type="journal article" date="2015" name="Sci. Rep.">
        <title>Chromosome-level genome map provides insights into diverse defense mechanisms in the medicinal fungus Ganoderma sinense.</title>
        <authorList>
            <person name="Zhu Y."/>
            <person name="Xu J."/>
            <person name="Sun C."/>
            <person name="Zhou S."/>
            <person name="Xu H."/>
            <person name="Nelson D.R."/>
            <person name="Qian J."/>
            <person name="Song J."/>
            <person name="Luo H."/>
            <person name="Xiang L."/>
            <person name="Li Y."/>
            <person name="Xu Z."/>
            <person name="Ji A."/>
            <person name="Wang L."/>
            <person name="Lu S."/>
            <person name="Hayward A."/>
            <person name="Sun W."/>
            <person name="Li X."/>
            <person name="Schwartz D.C."/>
            <person name="Wang Y."/>
            <person name="Chen S."/>
        </authorList>
    </citation>
    <scope>NUCLEOTIDE SEQUENCE [LARGE SCALE GENOMIC DNA]</scope>
    <source>
        <strain evidence="4 5">ZZ0214-1</strain>
    </source>
</reference>
<keyword evidence="5" id="KW-1185">Reference proteome</keyword>
<keyword evidence="1" id="KW-0479">Metal-binding</keyword>
<evidence type="ECO:0000259" key="3">
    <source>
        <dbReference type="PROSITE" id="PS50157"/>
    </source>
</evidence>
<evidence type="ECO:0000256" key="1">
    <source>
        <dbReference type="PROSITE-ProRule" id="PRU00042"/>
    </source>
</evidence>
<keyword evidence="1" id="KW-0863">Zinc-finger</keyword>
<sequence>MSMLAMDPRYSSYYPSPGNSSPTHQHSRSQPQPYGRSSDSQQPSASPPYSYAHAPASLSGSGVPATPTYHHGNVSGFPQPHASSYHSQPLSSANALPPLQIAHGQGYSSRDVSRHDVPSGFAVPSLGQTLHDLPFTAARSPSSSSSTNRHSGNWGAAHPSARTPPLYDRQSSFPPPRHGSQHPSLSHSTHLIPTPAQTAQTYHGYPHHTTPSPPLSATIPVVATIPPASSSSPPQERYYCDKCDKSFGRAHDKKRHYESTHLQQAHTCRFCSKTFSRNDSLKRHQDNGCDKDPEFNP</sequence>
<feature type="compositionally biased region" description="Low complexity" evidence="2">
    <location>
        <begin position="37"/>
        <end position="59"/>
    </location>
</feature>
<proteinExistence type="predicted"/>
<protein>
    <submittedName>
        <fullName evidence="4">Transcription factor</fullName>
    </submittedName>
</protein>
<feature type="compositionally biased region" description="Low complexity" evidence="2">
    <location>
        <begin position="10"/>
        <end position="22"/>
    </location>
</feature>
<accession>A0A2G8SQM8</accession>
<feature type="compositionally biased region" description="Polar residues" evidence="2">
    <location>
        <begin position="81"/>
        <end position="94"/>
    </location>
</feature>
<organism evidence="4 5">
    <name type="scientific">Ganoderma sinense ZZ0214-1</name>
    <dbReference type="NCBI Taxonomy" id="1077348"/>
    <lineage>
        <taxon>Eukaryota</taxon>
        <taxon>Fungi</taxon>
        <taxon>Dikarya</taxon>
        <taxon>Basidiomycota</taxon>
        <taxon>Agaricomycotina</taxon>
        <taxon>Agaricomycetes</taxon>
        <taxon>Polyporales</taxon>
        <taxon>Polyporaceae</taxon>
        <taxon>Ganoderma</taxon>
    </lineage>
</organism>
<dbReference type="SUPFAM" id="SSF57667">
    <property type="entry name" value="beta-beta-alpha zinc fingers"/>
    <property type="match status" value="1"/>
</dbReference>
<comment type="caution">
    <text evidence="4">The sequence shown here is derived from an EMBL/GenBank/DDBJ whole genome shotgun (WGS) entry which is preliminary data.</text>
</comment>
<dbReference type="InterPro" id="IPR013087">
    <property type="entry name" value="Znf_C2H2_type"/>
</dbReference>
<evidence type="ECO:0000313" key="5">
    <source>
        <dbReference type="Proteomes" id="UP000230002"/>
    </source>
</evidence>
<dbReference type="Gene3D" id="3.30.160.60">
    <property type="entry name" value="Classic Zinc Finger"/>
    <property type="match status" value="1"/>
</dbReference>
<dbReference type="PROSITE" id="PS00028">
    <property type="entry name" value="ZINC_FINGER_C2H2_1"/>
    <property type="match status" value="1"/>
</dbReference>
<dbReference type="EMBL" id="AYKW01000002">
    <property type="protein sequence ID" value="PIL36052.1"/>
    <property type="molecule type" value="Genomic_DNA"/>
</dbReference>
<evidence type="ECO:0000256" key="2">
    <source>
        <dbReference type="SAM" id="MobiDB-lite"/>
    </source>
</evidence>
<dbReference type="Proteomes" id="UP000230002">
    <property type="component" value="Unassembled WGS sequence"/>
</dbReference>
<evidence type="ECO:0000313" key="4">
    <source>
        <dbReference type="EMBL" id="PIL36052.1"/>
    </source>
</evidence>
<feature type="domain" description="C2H2-type" evidence="3">
    <location>
        <begin position="266"/>
        <end position="293"/>
    </location>
</feature>
<dbReference type="Pfam" id="PF00096">
    <property type="entry name" value="zf-C2H2"/>
    <property type="match status" value="1"/>
</dbReference>